<keyword evidence="2" id="KW-1185">Reference proteome</keyword>
<evidence type="ECO:0000313" key="2">
    <source>
        <dbReference type="Proteomes" id="UP000617340"/>
    </source>
</evidence>
<dbReference type="Proteomes" id="UP000617340">
    <property type="component" value="Unassembled WGS sequence"/>
</dbReference>
<name>A0A834N2M9_VESGE</name>
<comment type="caution">
    <text evidence="1">The sequence shown here is derived from an EMBL/GenBank/DDBJ whole genome shotgun (WGS) entry which is preliminary data.</text>
</comment>
<dbReference type="AlphaFoldDB" id="A0A834N2M9"/>
<gene>
    <name evidence="1" type="ORF">HZH68_011526</name>
</gene>
<protein>
    <submittedName>
        <fullName evidence="1">Uncharacterized protein</fullName>
    </submittedName>
</protein>
<evidence type="ECO:0000313" key="1">
    <source>
        <dbReference type="EMBL" id="KAF7391983.1"/>
    </source>
</evidence>
<sequence>MQANIAGIPLCIAIRGVSEKMGEEGSLQQSLFASSQTLQFYIEPFSRSENIESISVRIEVPSFIESKDWDKAIVILLTWQKRRHVGYQMDFGVDSSSFIGLMACGVRGNWEKYIKSFSRLAAGNEEIAAFTYIRNVFPCFHGNIASKRVHQISLKLNS</sequence>
<accession>A0A834N2M9</accession>
<proteinExistence type="predicted"/>
<reference evidence="1" key="1">
    <citation type="journal article" date="2020" name="G3 (Bethesda)">
        <title>High-Quality Assemblies for Three Invasive Social Wasps from the &lt;i&gt;Vespula&lt;/i&gt; Genus.</title>
        <authorList>
            <person name="Harrop T.W.R."/>
            <person name="Guhlin J."/>
            <person name="McLaughlin G.M."/>
            <person name="Permina E."/>
            <person name="Stockwell P."/>
            <person name="Gilligan J."/>
            <person name="Le Lec M.F."/>
            <person name="Gruber M.A.M."/>
            <person name="Quinn O."/>
            <person name="Lovegrove M."/>
            <person name="Duncan E.J."/>
            <person name="Remnant E.J."/>
            <person name="Van Eeckhoven J."/>
            <person name="Graham B."/>
            <person name="Knapp R.A."/>
            <person name="Langford K.W."/>
            <person name="Kronenberg Z."/>
            <person name="Press M.O."/>
            <person name="Eacker S.M."/>
            <person name="Wilson-Rankin E.E."/>
            <person name="Purcell J."/>
            <person name="Lester P.J."/>
            <person name="Dearden P.K."/>
        </authorList>
    </citation>
    <scope>NUCLEOTIDE SEQUENCE</scope>
    <source>
        <strain evidence="1">Linc-1</strain>
    </source>
</reference>
<dbReference type="EMBL" id="JACSDZ010000011">
    <property type="protein sequence ID" value="KAF7391983.1"/>
    <property type="molecule type" value="Genomic_DNA"/>
</dbReference>
<organism evidence="1 2">
    <name type="scientific">Vespula germanica</name>
    <name type="common">German yellow jacket</name>
    <name type="synonym">Paravespula germanica</name>
    <dbReference type="NCBI Taxonomy" id="30212"/>
    <lineage>
        <taxon>Eukaryota</taxon>
        <taxon>Metazoa</taxon>
        <taxon>Ecdysozoa</taxon>
        <taxon>Arthropoda</taxon>
        <taxon>Hexapoda</taxon>
        <taxon>Insecta</taxon>
        <taxon>Pterygota</taxon>
        <taxon>Neoptera</taxon>
        <taxon>Endopterygota</taxon>
        <taxon>Hymenoptera</taxon>
        <taxon>Apocrita</taxon>
        <taxon>Aculeata</taxon>
        <taxon>Vespoidea</taxon>
        <taxon>Vespidae</taxon>
        <taxon>Vespinae</taxon>
        <taxon>Vespula</taxon>
    </lineage>
</organism>